<evidence type="ECO:0000256" key="1">
    <source>
        <dbReference type="ARBA" id="ARBA00004123"/>
    </source>
</evidence>
<evidence type="ECO:0000256" key="6">
    <source>
        <dbReference type="SAM" id="MobiDB-lite"/>
    </source>
</evidence>
<keyword evidence="3" id="KW-0158">Chromosome</keyword>
<name>A0A139HMS3_9PEZI</name>
<dbReference type="InterPro" id="IPR013083">
    <property type="entry name" value="Znf_RING/FYVE/PHD"/>
</dbReference>
<evidence type="ECO:0000256" key="4">
    <source>
        <dbReference type="ARBA" id="ARBA00023242"/>
    </source>
</evidence>
<comment type="caution">
    <text evidence="8">The sequence shown here is derived from an EMBL/GenBank/DDBJ whole genome shotgun (WGS) entry which is preliminary data.</text>
</comment>
<dbReference type="STRING" id="321146.A0A139HMS3"/>
<dbReference type="GO" id="GO:0007130">
    <property type="term" value="P:synaptonemal complex assembly"/>
    <property type="evidence" value="ECO:0007669"/>
    <property type="project" value="TreeGrafter"/>
</dbReference>
<keyword evidence="5" id="KW-0469">Meiosis</keyword>
<dbReference type="PANTHER" id="PTHR48225">
    <property type="entry name" value="HORMA DOMAIN-CONTAINING PROTEIN 1"/>
    <property type="match status" value="1"/>
</dbReference>
<accession>A0A139HMS3</accession>
<organism evidence="8 9">
    <name type="scientific">Pseudocercospora eumusae</name>
    <dbReference type="NCBI Taxonomy" id="321146"/>
    <lineage>
        <taxon>Eukaryota</taxon>
        <taxon>Fungi</taxon>
        <taxon>Dikarya</taxon>
        <taxon>Ascomycota</taxon>
        <taxon>Pezizomycotina</taxon>
        <taxon>Dothideomycetes</taxon>
        <taxon>Dothideomycetidae</taxon>
        <taxon>Mycosphaerellales</taxon>
        <taxon>Mycosphaerellaceae</taxon>
        <taxon>Pseudocercospora</taxon>
    </lineage>
</organism>
<dbReference type="Gene3D" id="3.30.40.10">
    <property type="entry name" value="Zinc/RING finger domain, C3HC4 (zinc finger)"/>
    <property type="match status" value="1"/>
</dbReference>
<dbReference type="SUPFAM" id="SSF56019">
    <property type="entry name" value="The spindle assembly checkpoint protein mad2"/>
    <property type="match status" value="1"/>
</dbReference>
<dbReference type="InterPro" id="IPR003511">
    <property type="entry name" value="HORMA_dom"/>
</dbReference>
<protein>
    <recommendedName>
        <fullName evidence="7">HORMA domain-containing protein</fullName>
    </recommendedName>
</protein>
<dbReference type="OrthoDB" id="1928087at2759"/>
<dbReference type="SUPFAM" id="SSF57903">
    <property type="entry name" value="FYVE/PHD zinc finger"/>
    <property type="match status" value="1"/>
</dbReference>
<comment type="subcellular location">
    <subcellularLocation>
        <location evidence="2">Chromosome</location>
    </subcellularLocation>
    <subcellularLocation>
        <location evidence="1">Nucleus</location>
    </subcellularLocation>
</comment>
<feature type="region of interest" description="Disordered" evidence="6">
    <location>
        <begin position="655"/>
        <end position="679"/>
    </location>
</feature>
<dbReference type="PANTHER" id="PTHR48225:SF7">
    <property type="entry name" value="MEIOSIS-SPECIFIC PROTEIN HOP1"/>
    <property type="match status" value="1"/>
</dbReference>
<feature type="compositionally biased region" description="Low complexity" evidence="6">
    <location>
        <begin position="664"/>
        <end position="678"/>
    </location>
</feature>
<dbReference type="InterPro" id="IPR036570">
    <property type="entry name" value="HORMA_dom_sf"/>
</dbReference>
<evidence type="ECO:0000256" key="2">
    <source>
        <dbReference type="ARBA" id="ARBA00004286"/>
    </source>
</evidence>
<evidence type="ECO:0000256" key="5">
    <source>
        <dbReference type="ARBA" id="ARBA00023254"/>
    </source>
</evidence>
<dbReference type="Proteomes" id="UP000070133">
    <property type="component" value="Unassembled WGS sequence"/>
</dbReference>
<dbReference type="AlphaFoldDB" id="A0A139HMS3"/>
<feature type="domain" description="HORMA" evidence="7">
    <location>
        <begin position="25"/>
        <end position="260"/>
    </location>
</feature>
<dbReference type="InterPro" id="IPR011011">
    <property type="entry name" value="Znf_FYVE_PHD"/>
</dbReference>
<keyword evidence="4" id="KW-0539">Nucleus</keyword>
<dbReference type="GO" id="GO:0005634">
    <property type="term" value="C:nucleus"/>
    <property type="evidence" value="ECO:0007669"/>
    <property type="project" value="UniProtKB-SubCell"/>
</dbReference>
<reference evidence="8 9" key="1">
    <citation type="submission" date="2015-07" db="EMBL/GenBank/DDBJ databases">
        <title>Comparative genomics of the Sigatoka disease complex on banana suggests a link between parallel evolutionary changes in Pseudocercospora fijiensis and Pseudocercospora eumusae and increased virulence on the banana host.</title>
        <authorList>
            <person name="Chang T.-C."/>
            <person name="Salvucci A."/>
            <person name="Crous P.W."/>
            <person name="Stergiopoulos I."/>
        </authorList>
    </citation>
    <scope>NUCLEOTIDE SEQUENCE [LARGE SCALE GENOMIC DNA]</scope>
    <source>
        <strain evidence="8 9">CBS 114824</strain>
    </source>
</reference>
<dbReference type="GO" id="GO:0005694">
    <property type="term" value="C:chromosome"/>
    <property type="evidence" value="ECO:0007669"/>
    <property type="project" value="UniProtKB-SubCell"/>
</dbReference>
<dbReference type="GO" id="GO:0051598">
    <property type="term" value="P:meiotic recombination checkpoint signaling"/>
    <property type="evidence" value="ECO:0007669"/>
    <property type="project" value="TreeGrafter"/>
</dbReference>
<gene>
    <name evidence="8" type="ORF">AC578_5164</name>
</gene>
<sequence length="746" mass="81723">MAMATRTVQTTRVANNLTKTAITQKQSLEVVQTLLHGSLSSLAYLRSFFSEKVFDTQAYAAHDRLPSYRDYADGNLPDIPKDSIRLHTTMQVLRRGRSKRVDIFLDWLEQGAFTALKDGRLRALQLYVHTNKHDRGKVVETYTFRIQYHDDGMGGTFLAGVDLDSPGRKSLTVDTTAVALQTLLRYVMEMCNGLPELPDDRYVSMALFLHQGTDRDFQPRAGFEPSSTTKLVFGLADGWEKTSRKFDDLSSAFHTTALTVAHLHNTTLGPLATVAEPVRIPSQLEYSMENVEVDLLSEPGGEEAIAADASTIVPSTVGRTPALTVPRSSVDSAKKSHFGILITPGPTSDAAAKLTSTSVRQPSFESVAQHVTAPAASQPVDTQASNVPRMRGALRQMVIPDHMTQGDTQAQHLQDAELLNEAISDSPCLSTQSSVPDAISAKVLLLPSVTQQLNSEKVKLQDAARKLAKISKSRAKKESVVLCQCGVKQEHAATVQCTYCRTWQHLHCHGYTGSNDPRLAETHACYNCLLANASDDTLATLKDLALKRHAMNVALSRGMTSQADFVVATGLSLDTATPLHDYLRQEGFITPASRPLRRGASYSSEARFIPTQEGETYKKMLVTLFDPLKHVEQFYCETSLDISEIGQQVRITRAVSMPPPDTPASQMRARRSAAPASSLDLGQSVLPAETPYAHRSLLLKRPSEDDIFSTPAKRQAITPVYLRFLSAQALRADGLSSSPSSSQQEL</sequence>
<evidence type="ECO:0000256" key="3">
    <source>
        <dbReference type="ARBA" id="ARBA00022454"/>
    </source>
</evidence>
<dbReference type="InterPro" id="IPR051294">
    <property type="entry name" value="HORMA_MeioticProgression"/>
</dbReference>
<keyword evidence="9" id="KW-1185">Reference proteome</keyword>
<dbReference type="Pfam" id="PF02301">
    <property type="entry name" value="HORMA"/>
    <property type="match status" value="1"/>
</dbReference>
<proteinExistence type="predicted"/>
<dbReference type="Gene3D" id="3.30.900.10">
    <property type="entry name" value="HORMA domain"/>
    <property type="match status" value="1"/>
</dbReference>
<dbReference type="EMBL" id="LFZN01000028">
    <property type="protein sequence ID" value="KXT03706.1"/>
    <property type="molecule type" value="Genomic_DNA"/>
</dbReference>
<evidence type="ECO:0000313" key="8">
    <source>
        <dbReference type="EMBL" id="KXT03706.1"/>
    </source>
</evidence>
<dbReference type="PROSITE" id="PS50815">
    <property type="entry name" value="HORMA"/>
    <property type="match status" value="1"/>
</dbReference>
<evidence type="ECO:0000313" key="9">
    <source>
        <dbReference type="Proteomes" id="UP000070133"/>
    </source>
</evidence>
<evidence type="ECO:0000259" key="7">
    <source>
        <dbReference type="PROSITE" id="PS50815"/>
    </source>
</evidence>